<name>A0A0M9WEG8_9EURO</name>
<organism evidence="1 2">
    <name type="scientific">Penicillium nordicum</name>
    <dbReference type="NCBI Taxonomy" id="229535"/>
    <lineage>
        <taxon>Eukaryota</taxon>
        <taxon>Fungi</taxon>
        <taxon>Dikarya</taxon>
        <taxon>Ascomycota</taxon>
        <taxon>Pezizomycotina</taxon>
        <taxon>Eurotiomycetes</taxon>
        <taxon>Eurotiomycetidae</taxon>
        <taxon>Eurotiales</taxon>
        <taxon>Aspergillaceae</taxon>
        <taxon>Penicillium</taxon>
    </lineage>
</organism>
<evidence type="ECO:0000313" key="1">
    <source>
        <dbReference type="EMBL" id="KOS41823.1"/>
    </source>
</evidence>
<protein>
    <submittedName>
        <fullName evidence="1">Uncharacterized protein</fullName>
    </submittedName>
</protein>
<keyword evidence="2" id="KW-1185">Reference proteome</keyword>
<accession>A0A0M9WEG8</accession>
<dbReference type="Proteomes" id="UP000037696">
    <property type="component" value="Unassembled WGS sequence"/>
</dbReference>
<dbReference type="EMBL" id="LHQQ01000121">
    <property type="protein sequence ID" value="KOS41823.1"/>
    <property type="molecule type" value="Genomic_DNA"/>
</dbReference>
<reference evidence="1 2" key="1">
    <citation type="submission" date="2015-08" db="EMBL/GenBank/DDBJ databases">
        <title>Genome sequencing of Penicillium nordicum.</title>
        <authorList>
            <person name="Nguyen H.D."/>
            <person name="Seifert K.A."/>
        </authorList>
    </citation>
    <scope>NUCLEOTIDE SEQUENCE [LARGE SCALE GENOMIC DNA]</scope>
    <source>
        <strain evidence="1 2">DAOMC 185683</strain>
    </source>
</reference>
<proteinExistence type="predicted"/>
<evidence type="ECO:0000313" key="2">
    <source>
        <dbReference type="Proteomes" id="UP000037696"/>
    </source>
</evidence>
<dbReference type="AlphaFoldDB" id="A0A0M9WEG8"/>
<comment type="caution">
    <text evidence="1">The sequence shown here is derived from an EMBL/GenBank/DDBJ whole genome shotgun (WGS) entry which is preliminary data.</text>
</comment>
<gene>
    <name evidence="1" type="ORF">ACN38_g7304</name>
</gene>
<sequence>MTTFNYDALEGLGAAIKKRDTSLDCNVTDCPTSIDKLDWYEGVTRIENNDIYIYHSCLLSQVAFMLL</sequence>